<proteinExistence type="predicted"/>
<name>A0A3B0RH78_9ZZZZ</name>
<dbReference type="PROSITE" id="PS50987">
    <property type="entry name" value="HTH_ARSR_2"/>
    <property type="match status" value="1"/>
</dbReference>
<dbReference type="CDD" id="cd00090">
    <property type="entry name" value="HTH_ARSR"/>
    <property type="match status" value="1"/>
</dbReference>
<dbReference type="Gene3D" id="1.10.10.10">
    <property type="entry name" value="Winged helix-like DNA-binding domain superfamily/Winged helix DNA-binding domain"/>
    <property type="match status" value="1"/>
</dbReference>
<reference evidence="5" key="1">
    <citation type="submission" date="2018-06" db="EMBL/GenBank/DDBJ databases">
        <authorList>
            <person name="Zhirakovskaya E."/>
        </authorList>
    </citation>
    <scope>NUCLEOTIDE SEQUENCE</scope>
</reference>
<dbReference type="InterPro" id="IPR001845">
    <property type="entry name" value="HTH_ArsR_DNA-bd_dom"/>
</dbReference>
<evidence type="ECO:0000256" key="2">
    <source>
        <dbReference type="ARBA" id="ARBA00023125"/>
    </source>
</evidence>
<keyword evidence="2" id="KW-0238">DNA-binding</keyword>
<dbReference type="Pfam" id="PF12840">
    <property type="entry name" value="HTH_20"/>
    <property type="match status" value="1"/>
</dbReference>
<keyword evidence="3" id="KW-0804">Transcription</keyword>
<dbReference type="SUPFAM" id="SSF46785">
    <property type="entry name" value="Winged helix' DNA-binding domain"/>
    <property type="match status" value="1"/>
</dbReference>
<dbReference type="PRINTS" id="PR00778">
    <property type="entry name" value="HTHARSR"/>
</dbReference>
<evidence type="ECO:0000256" key="1">
    <source>
        <dbReference type="ARBA" id="ARBA00023015"/>
    </source>
</evidence>
<dbReference type="InterPro" id="IPR036390">
    <property type="entry name" value="WH_DNA-bd_sf"/>
</dbReference>
<keyword evidence="1" id="KW-0805">Transcription regulation</keyword>
<dbReference type="PANTHER" id="PTHR43132">
    <property type="entry name" value="ARSENICAL RESISTANCE OPERON REPRESSOR ARSR-RELATED"/>
    <property type="match status" value="1"/>
</dbReference>
<evidence type="ECO:0000259" key="4">
    <source>
        <dbReference type="PROSITE" id="PS50987"/>
    </source>
</evidence>
<dbReference type="EMBL" id="UOEC01000098">
    <property type="protein sequence ID" value="VAV92380.1"/>
    <property type="molecule type" value="Genomic_DNA"/>
</dbReference>
<gene>
    <name evidence="5" type="ORF">MNBD_ALPHA08-2024</name>
</gene>
<organism evidence="5">
    <name type="scientific">hydrothermal vent metagenome</name>
    <dbReference type="NCBI Taxonomy" id="652676"/>
    <lineage>
        <taxon>unclassified sequences</taxon>
        <taxon>metagenomes</taxon>
        <taxon>ecological metagenomes</taxon>
    </lineage>
</organism>
<dbReference type="InterPro" id="IPR036388">
    <property type="entry name" value="WH-like_DNA-bd_sf"/>
</dbReference>
<dbReference type="GO" id="GO:0003677">
    <property type="term" value="F:DNA binding"/>
    <property type="evidence" value="ECO:0007669"/>
    <property type="project" value="UniProtKB-KW"/>
</dbReference>
<feature type="domain" description="HTH arsR-type" evidence="4">
    <location>
        <begin position="1"/>
        <end position="95"/>
    </location>
</feature>
<evidence type="ECO:0000256" key="3">
    <source>
        <dbReference type="ARBA" id="ARBA00023163"/>
    </source>
</evidence>
<dbReference type="PANTHER" id="PTHR43132:SF2">
    <property type="entry name" value="ARSENICAL RESISTANCE OPERON REPRESSOR ARSR-RELATED"/>
    <property type="match status" value="1"/>
</dbReference>
<sequence length="121" mass="12981">MDIDIASQSLAALSQRTRLDAFRLLIKAGDKGLAAGDVSDQLGVVQNTMSAHLANLAQAGLVRRKRQSRVIRYYANFAQMRDLIGFLLEDCCGGQPELCGSLLDEIACLATPESEGANAKV</sequence>
<dbReference type="SMART" id="SM00418">
    <property type="entry name" value="HTH_ARSR"/>
    <property type="match status" value="1"/>
</dbReference>
<dbReference type="GO" id="GO:0003700">
    <property type="term" value="F:DNA-binding transcription factor activity"/>
    <property type="evidence" value="ECO:0007669"/>
    <property type="project" value="InterPro"/>
</dbReference>
<dbReference type="InterPro" id="IPR011991">
    <property type="entry name" value="ArsR-like_HTH"/>
</dbReference>
<evidence type="ECO:0000313" key="5">
    <source>
        <dbReference type="EMBL" id="VAV92380.1"/>
    </source>
</evidence>
<dbReference type="AlphaFoldDB" id="A0A3B0RH78"/>
<accession>A0A3B0RH78</accession>
<dbReference type="InterPro" id="IPR051011">
    <property type="entry name" value="Metal_resp_trans_reg"/>
</dbReference>
<protein>
    <submittedName>
        <fullName evidence="5">Arsenical resistance operon repressor</fullName>
    </submittedName>
</protein>